<dbReference type="RefSeq" id="WP_012801742.1">
    <property type="nucleotide sequence ID" value="NC_013169.1"/>
</dbReference>
<dbReference type="KEGG" id="kse:Ksed_02390"/>
<evidence type="ECO:0000256" key="1">
    <source>
        <dbReference type="SAM" id="MobiDB-lite"/>
    </source>
</evidence>
<dbReference type="EMBL" id="CP001686">
    <property type="protein sequence ID" value="ACV05324.1"/>
    <property type="molecule type" value="Genomic_DNA"/>
</dbReference>
<protein>
    <recommendedName>
        <fullName evidence="4">DUF222 domain-containing protein</fullName>
    </recommendedName>
</protein>
<feature type="compositionally biased region" description="Low complexity" evidence="1">
    <location>
        <begin position="1"/>
        <end position="23"/>
    </location>
</feature>
<evidence type="ECO:0000313" key="3">
    <source>
        <dbReference type="Proteomes" id="UP000006666"/>
    </source>
</evidence>
<dbReference type="AlphaFoldDB" id="C7NJJ4"/>
<gene>
    <name evidence="2" type="ordered locus">Ksed_02390</name>
</gene>
<feature type="region of interest" description="Disordered" evidence="1">
    <location>
        <begin position="1"/>
        <end position="25"/>
    </location>
</feature>
<keyword evidence="3" id="KW-1185">Reference proteome</keyword>
<dbReference type="eggNOG" id="COG1403">
    <property type="taxonomic scope" value="Bacteria"/>
</dbReference>
<reference evidence="2 3" key="1">
    <citation type="journal article" date="2009" name="Stand. Genomic Sci.">
        <title>Complete genome sequence of Kytococcus sedentarius type strain (541).</title>
        <authorList>
            <person name="Sims D."/>
            <person name="Brettin T."/>
            <person name="Detter J.C."/>
            <person name="Han C."/>
            <person name="Lapidus A."/>
            <person name="Copeland A."/>
            <person name="Glavina Del Rio T."/>
            <person name="Nolan M."/>
            <person name="Chen F."/>
            <person name="Lucas S."/>
            <person name="Tice H."/>
            <person name="Cheng J.F."/>
            <person name="Bruce D."/>
            <person name="Goodwin L."/>
            <person name="Pitluck S."/>
            <person name="Ovchinnikova G."/>
            <person name="Pati A."/>
            <person name="Ivanova N."/>
            <person name="Mavrommatis K."/>
            <person name="Chen A."/>
            <person name="Palaniappan K."/>
            <person name="D'haeseleer P."/>
            <person name="Chain P."/>
            <person name="Bristow J."/>
            <person name="Eisen J.A."/>
            <person name="Markowitz V."/>
            <person name="Hugenholtz P."/>
            <person name="Schneider S."/>
            <person name="Goker M."/>
            <person name="Pukall R."/>
            <person name="Kyrpides N.C."/>
            <person name="Klenk H.P."/>
        </authorList>
    </citation>
    <scope>NUCLEOTIDE SEQUENCE [LARGE SCALE GENOMIC DNA]</scope>
    <source>
        <strain evidence="3">ATCC 14392 / DSM 20547 / JCM 11482 / CCUG 33030 / NBRC 15357 / NCTC 11040 / CCM 314 / 541</strain>
    </source>
</reference>
<dbReference type="Proteomes" id="UP000006666">
    <property type="component" value="Chromosome"/>
</dbReference>
<name>C7NJJ4_KYTSD</name>
<proteinExistence type="predicted"/>
<evidence type="ECO:0008006" key="4">
    <source>
        <dbReference type="Google" id="ProtNLM"/>
    </source>
</evidence>
<dbReference type="HOGENOM" id="CLU_1018566_0_0_11"/>
<sequence length="273" mass="27556">MLQDYAGGRAAPSGADGAARARTGSGGSGAFAVDGGLLDNPSAMDTGSAVADRATAAASRALDRVVAALDASRRAEVDLLDGMAALHREVTSYLERRRDEGEPGVYRPGDAAAVVVDEFVAATGESQALAYGVVGLVTRAAEVAECGRSAILDGRASLSRVLEWHSSTAHLSSDDAVAIGEAVLTRGADGAPRSGPSFRAALGRRVRAADAADRTAAARRAEAINQRGSWTTSRDDGTGSLTVVGEATRVSAASARLDAAAGQVPGSGVAILR</sequence>
<accession>C7NJJ4</accession>
<evidence type="ECO:0000313" key="2">
    <source>
        <dbReference type="EMBL" id="ACV05324.1"/>
    </source>
</evidence>
<organism evidence="2 3">
    <name type="scientific">Kytococcus sedentarius (strain ATCC 14392 / DSM 20547 / JCM 11482 / CCUG 33030 / NBRC 15357 / NCTC 11040 / CCM 314 / 541)</name>
    <name type="common">Micrococcus sedentarius</name>
    <dbReference type="NCBI Taxonomy" id="478801"/>
    <lineage>
        <taxon>Bacteria</taxon>
        <taxon>Bacillati</taxon>
        <taxon>Actinomycetota</taxon>
        <taxon>Actinomycetes</taxon>
        <taxon>Micrococcales</taxon>
        <taxon>Kytococcaceae</taxon>
        <taxon>Kytococcus</taxon>
    </lineage>
</organism>